<accession>A0A0P6A714</accession>
<keyword evidence="5" id="KW-0238">DNA-binding</keyword>
<dbReference type="InterPro" id="IPR009072">
    <property type="entry name" value="Histone-fold"/>
</dbReference>
<dbReference type="InterPro" id="IPR000164">
    <property type="entry name" value="Histone_H3/CENP-A"/>
</dbReference>
<reference evidence="10 11" key="1">
    <citation type="submission" date="2016-03" db="EMBL/GenBank/DDBJ databases">
        <title>EvidentialGene: Evidence-directed Construction of Genes on Genomes.</title>
        <authorList>
            <person name="Gilbert D.G."/>
            <person name="Choi J.-H."/>
            <person name="Mockaitis K."/>
            <person name="Colbourne J."/>
            <person name="Pfrender M."/>
        </authorList>
    </citation>
    <scope>NUCLEOTIDE SEQUENCE [LARGE SCALE GENOMIC DNA]</scope>
    <source>
        <strain evidence="10 11">Xinb3</strain>
        <tissue evidence="10">Complete organism</tissue>
    </source>
</reference>
<evidence type="ECO:0000256" key="5">
    <source>
        <dbReference type="ARBA" id="ARBA00023125"/>
    </source>
</evidence>
<dbReference type="InterPro" id="IPR007125">
    <property type="entry name" value="H2A/H2B/H3"/>
</dbReference>
<evidence type="ECO:0000256" key="1">
    <source>
        <dbReference type="ARBA" id="ARBA00004123"/>
    </source>
</evidence>
<evidence type="ECO:0000313" key="10">
    <source>
        <dbReference type="EMBL" id="KZS17669.1"/>
    </source>
</evidence>
<feature type="domain" description="Core Histone H2A/H2B/H3" evidence="9">
    <location>
        <begin position="55"/>
        <end position="144"/>
    </location>
</feature>
<keyword evidence="11" id="KW-1185">Reference proteome</keyword>
<evidence type="ECO:0000259" key="9">
    <source>
        <dbReference type="Pfam" id="PF00125"/>
    </source>
</evidence>
<dbReference type="PANTHER" id="PTHR45810">
    <property type="entry name" value="HISTONE H3.2"/>
    <property type="match status" value="1"/>
</dbReference>
<dbReference type="Pfam" id="PF00125">
    <property type="entry name" value="Histone"/>
    <property type="match status" value="1"/>
</dbReference>
<dbReference type="SMART" id="SM00428">
    <property type="entry name" value="H3"/>
    <property type="match status" value="1"/>
</dbReference>
<gene>
    <name evidence="10" type="ORF">APZ42_016566</name>
</gene>
<dbReference type="Gene3D" id="1.10.20.10">
    <property type="entry name" value="Histone, subunit A"/>
    <property type="match status" value="1"/>
</dbReference>
<evidence type="ECO:0000256" key="8">
    <source>
        <dbReference type="SAM" id="MobiDB-lite"/>
    </source>
</evidence>
<dbReference type="GO" id="GO:0000786">
    <property type="term" value="C:nucleosome"/>
    <property type="evidence" value="ECO:0007669"/>
    <property type="project" value="UniProtKB-KW"/>
</dbReference>
<dbReference type="GO" id="GO:0003677">
    <property type="term" value="F:DNA binding"/>
    <property type="evidence" value="ECO:0007669"/>
    <property type="project" value="UniProtKB-KW"/>
</dbReference>
<dbReference type="GO" id="GO:0030527">
    <property type="term" value="F:structural constituent of chromatin"/>
    <property type="evidence" value="ECO:0007669"/>
    <property type="project" value="InterPro"/>
</dbReference>
<dbReference type="AlphaFoldDB" id="A0A0P6A714"/>
<dbReference type="PANTHER" id="PTHR45810:SF17">
    <property type="entry name" value="HISTONE H3-LIKE CENTROMERIC PROTEIN A"/>
    <property type="match status" value="1"/>
</dbReference>
<comment type="caution">
    <text evidence="10">The sequence shown here is derived from an EMBL/GenBank/DDBJ whole genome shotgun (WGS) entry which is preliminary data.</text>
</comment>
<dbReference type="Proteomes" id="UP000076858">
    <property type="component" value="Unassembled WGS sequence"/>
</dbReference>
<comment type="subcellular location">
    <subcellularLocation>
        <location evidence="2">Chromosome</location>
    </subcellularLocation>
    <subcellularLocation>
        <location evidence="1">Nucleus</location>
    </subcellularLocation>
</comment>
<dbReference type="EMBL" id="LRGB01000626">
    <property type="protein sequence ID" value="KZS17669.1"/>
    <property type="molecule type" value="Genomic_DNA"/>
</dbReference>
<feature type="region of interest" description="Disordered" evidence="8">
    <location>
        <begin position="1"/>
        <end position="54"/>
    </location>
</feature>
<organism evidence="10 11">
    <name type="scientific">Daphnia magna</name>
    <dbReference type="NCBI Taxonomy" id="35525"/>
    <lineage>
        <taxon>Eukaryota</taxon>
        <taxon>Metazoa</taxon>
        <taxon>Ecdysozoa</taxon>
        <taxon>Arthropoda</taxon>
        <taxon>Crustacea</taxon>
        <taxon>Branchiopoda</taxon>
        <taxon>Diplostraca</taxon>
        <taxon>Cladocera</taxon>
        <taxon>Anomopoda</taxon>
        <taxon>Daphniidae</taxon>
        <taxon>Daphnia</taxon>
    </lineage>
</organism>
<dbReference type="GO" id="GO:0046982">
    <property type="term" value="F:protein heterodimerization activity"/>
    <property type="evidence" value="ECO:0007669"/>
    <property type="project" value="InterPro"/>
</dbReference>
<evidence type="ECO:0000256" key="7">
    <source>
        <dbReference type="ARBA" id="ARBA00023269"/>
    </source>
</evidence>
<evidence type="ECO:0000313" key="11">
    <source>
        <dbReference type="Proteomes" id="UP000076858"/>
    </source>
</evidence>
<evidence type="ECO:0000256" key="4">
    <source>
        <dbReference type="ARBA" id="ARBA00022454"/>
    </source>
</evidence>
<dbReference type="PRINTS" id="PR00622">
    <property type="entry name" value="HISTONEH3"/>
</dbReference>
<comment type="similarity">
    <text evidence="3">Belongs to the histone H3 family.</text>
</comment>
<keyword evidence="6" id="KW-0539">Nucleus</keyword>
<dbReference type="CDD" id="cd22911">
    <property type="entry name" value="HFD_H3"/>
    <property type="match status" value="1"/>
</dbReference>
<protein>
    <submittedName>
        <fullName evidence="10">Putative Centromeric histone CENP-A</fullName>
    </submittedName>
</protein>
<proteinExistence type="inferred from homology"/>
<evidence type="ECO:0000256" key="6">
    <source>
        <dbReference type="ARBA" id="ARBA00023242"/>
    </source>
</evidence>
<keyword evidence="7" id="KW-0544">Nucleosome core</keyword>
<evidence type="ECO:0000256" key="2">
    <source>
        <dbReference type="ARBA" id="ARBA00004286"/>
    </source>
</evidence>
<feature type="compositionally biased region" description="Polar residues" evidence="8">
    <location>
        <begin position="36"/>
        <end position="45"/>
    </location>
</feature>
<feature type="compositionally biased region" description="Polar residues" evidence="8">
    <location>
        <begin position="9"/>
        <end position="25"/>
    </location>
</feature>
<dbReference type="SUPFAM" id="SSF47113">
    <property type="entry name" value="Histone-fold"/>
    <property type="match status" value="1"/>
</dbReference>
<dbReference type="GO" id="GO:0005634">
    <property type="term" value="C:nucleus"/>
    <property type="evidence" value="ECO:0007669"/>
    <property type="project" value="UniProtKB-SubCell"/>
</dbReference>
<keyword evidence="4" id="KW-0158">Chromosome</keyword>
<evidence type="ECO:0000256" key="3">
    <source>
        <dbReference type="ARBA" id="ARBA00010343"/>
    </source>
</evidence>
<dbReference type="OrthoDB" id="420022at2759"/>
<name>A0A0P6A714_9CRUS</name>
<dbReference type="STRING" id="35525.A0A0P6A714"/>
<sequence length="148" mass="16492">MARLKKSNADASNLPVTRSQTSLTRAPNAVTKAPAQPQSKSSTFRDSAGKKRYRPGARALKEIRHYQRGTGLLIPRSPFARIIRQISEELAGHSTLRFTAEALECLQVAAEAVIVQLFQDSVLTMLNAKRLTLMVRDMQVVRRIQACF</sequence>